<comment type="caution">
    <text evidence="4">The sequence shown here is derived from an EMBL/GenBank/DDBJ whole genome shotgun (WGS) entry which is preliminary data.</text>
</comment>
<sequence length="296" mass="34171">MINKRKEQVVHKAHELFIEKGYHATSIQDILNHSRISKGSFYNYFPSKGDLFKAVFTSIHIQLEEGRNSMLIGQDPSDIKIFAEQVQLVMKINKKNKLLQLVEDALVSNDPDLITFIKKTKFSLLTWVYERFLHIFPADKKPYLLDGAIIFNGILQNMLQINNAMNEVITSKQIIDYCTTLIQTIVEEVSEMGIQLISPDHVDKLLPASEYTDFFNNDLSFATISLKKVIERSFAPGDANLTNYLKLLYFIQEEIMNNKEPRQFLIESALLSLRTCPNLNEAKEFKHYQDVLSKML</sequence>
<evidence type="ECO:0000313" key="5">
    <source>
        <dbReference type="Proteomes" id="UP000838749"/>
    </source>
</evidence>
<dbReference type="InterPro" id="IPR050624">
    <property type="entry name" value="HTH-type_Tx_Regulator"/>
</dbReference>
<dbReference type="InterPro" id="IPR001647">
    <property type="entry name" value="HTH_TetR"/>
</dbReference>
<evidence type="ECO:0000256" key="2">
    <source>
        <dbReference type="PROSITE-ProRule" id="PRU00335"/>
    </source>
</evidence>
<name>A0ABN8FIP5_9BACL</name>
<keyword evidence="1 2" id="KW-0238">DNA-binding</keyword>
<dbReference type="RefSeq" id="WP_234532694.1">
    <property type="nucleotide sequence ID" value="NZ_CAKMAB010000006.1"/>
</dbReference>
<dbReference type="Proteomes" id="UP000838749">
    <property type="component" value="Unassembled WGS sequence"/>
</dbReference>
<protein>
    <recommendedName>
        <fullName evidence="3">HTH tetR-type domain-containing protein</fullName>
    </recommendedName>
</protein>
<dbReference type="Pfam" id="PF00440">
    <property type="entry name" value="TetR_N"/>
    <property type="match status" value="1"/>
</dbReference>
<proteinExistence type="predicted"/>
<gene>
    <name evidence="4" type="ORF">PAECIP111894_01506</name>
</gene>
<evidence type="ECO:0000313" key="4">
    <source>
        <dbReference type="EMBL" id="CAH1055354.1"/>
    </source>
</evidence>
<accession>A0ABN8FIP5</accession>
<dbReference type="PRINTS" id="PR00455">
    <property type="entry name" value="HTHTETR"/>
</dbReference>
<feature type="domain" description="HTH tetR-type" evidence="3">
    <location>
        <begin position="3"/>
        <end position="63"/>
    </location>
</feature>
<dbReference type="PROSITE" id="PS50977">
    <property type="entry name" value="HTH_TETR_2"/>
    <property type="match status" value="1"/>
</dbReference>
<dbReference type="Gene3D" id="1.10.357.10">
    <property type="entry name" value="Tetracycline Repressor, domain 2"/>
    <property type="match status" value="1"/>
</dbReference>
<dbReference type="PROSITE" id="PS01081">
    <property type="entry name" value="HTH_TETR_1"/>
    <property type="match status" value="1"/>
</dbReference>
<keyword evidence="5" id="KW-1185">Reference proteome</keyword>
<dbReference type="PANTHER" id="PTHR43479:SF22">
    <property type="entry name" value="TRANSCRIPTIONAL REGULATOR, TETR FAMILY"/>
    <property type="match status" value="1"/>
</dbReference>
<dbReference type="SUPFAM" id="SSF46689">
    <property type="entry name" value="Homeodomain-like"/>
    <property type="match status" value="1"/>
</dbReference>
<dbReference type="InterPro" id="IPR009057">
    <property type="entry name" value="Homeodomain-like_sf"/>
</dbReference>
<evidence type="ECO:0000259" key="3">
    <source>
        <dbReference type="PROSITE" id="PS50977"/>
    </source>
</evidence>
<dbReference type="InterPro" id="IPR023772">
    <property type="entry name" value="DNA-bd_HTH_TetR-type_CS"/>
</dbReference>
<reference evidence="4" key="1">
    <citation type="submission" date="2021-12" db="EMBL/GenBank/DDBJ databases">
        <authorList>
            <person name="Criscuolo A."/>
        </authorList>
    </citation>
    <scope>NUCLEOTIDE SEQUENCE</scope>
    <source>
        <strain evidence="4">CIP111894</strain>
    </source>
</reference>
<organism evidence="4 5">
    <name type="scientific">Paenibacillus pseudetheri</name>
    <dbReference type="NCBI Taxonomy" id="2897682"/>
    <lineage>
        <taxon>Bacteria</taxon>
        <taxon>Bacillati</taxon>
        <taxon>Bacillota</taxon>
        <taxon>Bacilli</taxon>
        <taxon>Bacillales</taxon>
        <taxon>Paenibacillaceae</taxon>
        <taxon>Paenibacillus</taxon>
    </lineage>
</organism>
<dbReference type="PANTHER" id="PTHR43479">
    <property type="entry name" value="ACREF/ENVCD OPERON REPRESSOR-RELATED"/>
    <property type="match status" value="1"/>
</dbReference>
<evidence type="ECO:0000256" key="1">
    <source>
        <dbReference type="ARBA" id="ARBA00023125"/>
    </source>
</evidence>
<feature type="DNA-binding region" description="H-T-H motif" evidence="2">
    <location>
        <begin position="26"/>
        <end position="45"/>
    </location>
</feature>
<dbReference type="EMBL" id="CAKMAB010000006">
    <property type="protein sequence ID" value="CAH1055354.1"/>
    <property type="molecule type" value="Genomic_DNA"/>
</dbReference>